<sequence>MDSKMGIKEHCQAYFYPIVGAEACVSLLYVLSKFQMRDCEAADRQPYHRSRSTEQQPLLERTTTRSRSTEHKPIKYSIGRTKGPTASTASTKGNIGEKAEVNEEIEHVEEQGGEKQGEEVKAGLCA</sequence>
<accession>A0ABQ9UGN3</accession>
<protein>
    <submittedName>
        <fullName evidence="3">Uncharacterized protein</fullName>
    </submittedName>
</protein>
<comment type="caution">
    <text evidence="3">The sequence shown here is derived from an EMBL/GenBank/DDBJ whole genome shotgun (WGS) entry which is preliminary data.</text>
</comment>
<gene>
    <name evidence="3" type="ORF">P7K49_026838</name>
</gene>
<evidence type="ECO:0000256" key="2">
    <source>
        <dbReference type="SAM" id="Phobius"/>
    </source>
</evidence>
<dbReference type="Proteomes" id="UP001266305">
    <property type="component" value="Unassembled WGS sequence"/>
</dbReference>
<feature type="compositionally biased region" description="Polar residues" evidence="1">
    <location>
        <begin position="84"/>
        <end position="93"/>
    </location>
</feature>
<feature type="compositionally biased region" description="Basic and acidic residues" evidence="1">
    <location>
        <begin position="95"/>
        <end position="126"/>
    </location>
</feature>
<reference evidence="3 4" key="1">
    <citation type="submission" date="2023-05" db="EMBL/GenBank/DDBJ databases">
        <title>B98-5 Cell Line De Novo Hybrid Assembly: An Optical Mapping Approach.</title>
        <authorList>
            <person name="Kananen K."/>
            <person name="Auerbach J.A."/>
            <person name="Kautto E."/>
            <person name="Blachly J.S."/>
        </authorList>
    </citation>
    <scope>NUCLEOTIDE SEQUENCE [LARGE SCALE GENOMIC DNA]</scope>
    <source>
        <strain evidence="3">B95-8</strain>
        <tissue evidence="3">Cell line</tissue>
    </source>
</reference>
<evidence type="ECO:0000256" key="1">
    <source>
        <dbReference type="SAM" id="MobiDB-lite"/>
    </source>
</evidence>
<name>A0ABQ9UGN3_SAGOE</name>
<evidence type="ECO:0000313" key="3">
    <source>
        <dbReference type="EMBL" id="KAK2095422.1"/>
    </source>
</evidence>
<keyword evidence="4" id="KW-1185">Reference proteome</keyword>
<dbReference type="EMBL" id="JASSZA010000013">
    <property type="protein sequence ID" value="KAK2095422.1"/>
    <property type="molecule type" value="Genomic_DNA"/>
</dbReference>
<keyword evidence="2" id="KW-1133">Transmembrane helix</keyword>
<keyword evidence="2" id="KW-0472">Membrane</keyword>
<feature type="transmembrane region" description="Helical" evidence="2">
    <location>
        <begin position="13"/>
        <end position="31"/>
    </location>
</feature>
<keyword evidence="2" id="KW-0812">Transmembrane</keyword>
<feature type="region of interest" description="Disordered" evidence="1">
    <location>
        <begin position="41"/>
        <end position="126"/>
    </location>
</feature>
<proteinExistence type="predicted"/>
<organism evidence="3 4">
    <name type="scientific">Saguinus oedipus</name>
    <name type="common">Cotton-top tamarin</name>
    <name type="synonym">Oedipomidas oedipus</name>
    <dbReference type="NCBI Taxonomy" id="9490"/>
    <lineage>
        <taxon>Eukaryota</taxon>
        <taxon>Metazoa</taxon>
        <taxon>Chordata</taxon>
        <taxon>Craniata</taxon>
        <taxon>Vertebrata</taxon>
        <taxon>Euteleostomi</taxon>
        <taxon>Mammalia</taxon>
        <taxon>Eutheria</taxon>
        <taxon>Euarchontoglires</taxon>
        <taxon>Primates</taxon>
        <taxon>Haplorrhini</taxon>
        <taxon>Platyrrhini</taxon>
        <taxon>Cebidae</taxon>
        <taxon>Callitrichinae</taxon>
        <taxon>Saguinus</taxon>
    </lineage>
</organism>
<evidence type="ECO:0000313" key="4">
    <source>
        <dbReference type="Proteomes" id="UP001266305"/>
    </source>
</evidence>